<dbReference type="Proteomes" id="UP001597068">
    <property type="component" value="Unassembled WGS sequence"/>
</dbReference>
<accession>A0ABW3G2Q4</accession>
<reference evidence="4" key="1">
    <citation type="journal article" date="2019" name="Int. J. Syst. Evol. Microbiol.">
        <title>The Global Catalogue of Microorganisms (GCM) 10K type strain sequencing project: providing services to taxonomists for standard genome sequencing and annotation.</title>
        <authorList>
            <consortium name="The Broad Institute Genomics Platform"/>
            <consortium name="The Broad Institute Genome Sequencing Center for Infectious Disease"/>
            <person name="Wu L."/>
            <person name="Ma J."/>
        </authorList>
    </citation>
    <scope>NUCLEOTIDE SEQUENCE [LARGE SCALE GENOMIC DNA]</scope>
    <source>
        <strain evidence="4">CCUG 50873</strain>
    </source>
</reference>
<comment type="caution">
    <text evidence="3">The sequence shown here is derived from an EMBL/GenBank/DDBJ whole genome shotgun (WGS) entry which is preliminary data.</text>
</comment>
<keyword evidence="1" id="KW-0472">Membrane</keyword>
<keyword evidence="4" id="KW-1185">Reference proteome</keyword>
<protein>
    <submittedName>
        <fullName evidence="3">Uncharacterized protein</fullName>
    </submittedName>
</protein>
<evidence type="ECO:0000313" key="4">
    <source>
        <dbReference type="Proteomes" id="UP001597068"/>
    </source>
</evidence>
<feature type="signal peptide" evidence="2">
    <location>
        <begin position="1"/>
        <end position="17"/>
    </location>
</feature>
<evidence type="ECO:0000256" key="2">
    <source>
        <dbReference type="SAM" id="SignalP"/>
    </source>
</evidence>
<keyword evidence="1" id="KW-1133">Transmembrane helix</keyword>
<keyword evidence="1" id="KW-0812">Transmembrane</keyword>
<gene>
    <name evidence="3" type="ORF">ACFQ04_03105</name>
</gene>
<dbReference type="RefSeq" id="WP_253647275.1">
    <property type="nucleotide sequence ID" value="NZ_BAAAMO010000002.1"/>
</dbReference>
<dbReference type="EMBL" id="JBHTIL010000001">
    <property type="protein sequence ID" value="MFD0924715.1"/>
    <property type="molecule type" value="Genomic_DNA"/>
</dbReference>
<organism evidence="3 4">
    <name type="scientific">Williamsia deligens</name>
    <dbReference type="NCBI Taxonomy" id="321325"/>
    <lineage>
        <taxon>Bacteria</taxon>
        <taxon>Bacillati</taxon>
        <taxon>Actinomycetota</taxon>
        <taxon>Actinomycetes</taxon>
        <taxon>Mycobacteriales</taxon>
        <taxon>Nocardiaceae</taxon>
        <taxon>Williamsia</taxon>
    </lineage>
</organism>
<evidence type="ECO:0000313" key="3">
    <source>
        <dbReference type="EMBL" id="MFD0924715.1"/>
    </source>
</evidence>
<feature type="chain" id="PRO_5046204066" evidence="2">
    <location>
        <begin position="18"/>
        <end position="637"/>
    </location>
</feature>
<keyword evidence="2" id="KW-0732">Signal</keyword>
<feature type="transmembrane region" description="Helical" evidence="1">
    <location>
        <begin position="607"/>
        <end position="629"/>
    </location>
</feature>
<proteinExistence type="predicted"/>
<sequence>MVSAIGVALLIGAPAAAAPGDPVAPQPLSALGTAATAEFDSPQAQYSLTVPVDPGTSPTELRGTADLPPGVTGGTVDAYSGDTFLSRVILGSAPSTPVRWNLTGADVTDNAADITLRTSLTGDGACRFDPETPFRVVRMSVAYSGNPTVPATVADFLPPVLTAVDLFLPANPSPSEASAAIATASAIVGRYKPTPIAIRTRALPATGEPDVAQSPTVRQVVLAESAPRGTALRTGRFGPYLQIGGRGTDLVTQSDLITSRLATVAVASAAVAGQSAPAPQVTPTIRTLADLGVGDSESGGTGRAVVAFGLDQTRLAGPAQSVRFEVRATYTPLPSNSGGRIVVRSGMTTLASWPADGSGAVDQWVDVPDRILSRYVDLSVSLERGDDQGGCNQAQRISLSLDPTGAVEFRRADPPVPAGLGSLPQALQPRAQFAWTHGDLPDVARAVTIAAGLQSLTATPLGIDVVPLAQAKTSSTPAVIIDADGSAQDIPTLPITARGDLVTVDPLGSESQPNRRRSLTLTSTVKIGALQVARSNGRSVLVASSNGNPGQLDSVLGWLTSDPRRWSSLDGAALVTIDGRTPVVIPGTDSPSEQTATVADDGSHSGVIVASAAAVAAVLIISGVGWFVWRRRRRAER</sequence>
<evidence type="ECO:0000256" key="1">
    <source>
        <dbReference type="SAM" id="Phobius"/>
    </source>
</evidence>
<name>A0ABW3G2Q4_9NOCA</name>